<evidence type="ECO:0000313" key="4">
    <source>
        <dbReference type="EMBL" id="TYB46321.1"/>
    </source>
</evidence>
<dbReference type="Proteomes" id="UP000323380">
    <property type="component" value="Unassembled WGS sequence"/>
</dbReference>
<dbReference type="SUPFAM" id="SSF75304">
    <property type="entry name" value="Amidase signature (AS) enzymes"/>
    <property type="match status" value="1"/>
</dbReference>
<dbReference type="InterPro" id="IPR036928">
    <property type="entry name" value="AS_sf"/>
</dbReference>
<dbReference type="PROSITE" id="PS00571">
    <property type="entry name" value="AMIDASES"/>
    <property type="match status" value="1"/>
</dbReference>
<protein>
    <submittedName>
        <fullName evidence="4">Amidase</fullName>
    </submittedName>
</protein>
<dbReference type="InterPro" id="IPR023631">
    <property type="entry name" value="Amidase_dom"/>
</dbReference>
<keyword evidence="5" id="KW-1185">Reference proteome</keyword>
<dbReference type="Gene3D" id="3.90.1300.10">
    <property type="entry name" value="Amidase signature (AS) domain"/>
    <property type="match status" value="1"/>
</dbReference>
<dbReference type="PANTHER" id="PTHR11895">
    <property type="entry name" value="TRANSAMIDASE"/>
    <property type="match status" value="1"/>
</dbReference>
<reference evidence="4 5" key="1">
    <citation type="submission" date="2019-08" db="EMBL/GenBank/DDBJ databases">
        <title>Actinomadura sp. nov. CYP1-5 isolated from mountain soil.</title>
        <authorList>
            <person name="Songsumanus A."/>
            <person name="Kuncharoen N."/>
            <person name="Kudo T."/>
            <person name="Yuki M."/>
            <person name="Igarashi Y."/>
            <person name="Tanasupawat S."/>
        </authorList>
    </citation>
    <scope>NUCLEOTIDE SEQUENCE [LARGE SCALE GENOMIC DNA]</scope>
    <source>
        <strain evidence="4 5">JCM 14158</strain>
    </source>
</reference>
<sequence length="510" mass="53022">MVKPLNDLGRAGGEPAGGSVDLAEPHPPREPGELSGLDGLAQAELVRRGEITPAELLDAAIRRIEEANPAVNAVVTTMYDEARATLAGNVPEGPFTGVPFLLKDGGGVGYAGVPMTSGSRFLAGYVPDRDGELTRRYKAAGLVVCGKTNLPEFGLQPTTEPELHGPTRNPWDLALSAGGSSGGAAAAVAARMVPMANASDSGGSIRVPASCCGVFGLKPTRLRISSARRRAGVSMRIAVLSEHAITLSVRDSAALLDATAGPLPGDPFVAPPPPRPYLDETRTDPGRLRIAFSNRSPIGTPLHPDAVAAVEDAARLCESLGHHVEEATPALDFEALAGPFRTVSAGGLAWDVAHLERVTGRTARPADFEPATWAMIESGRASTVGLGDYMDALAELQTLCDDLAAFQAPYDVWLTPTAAGPPPPLGTFASPPDDPFRGMRAAGPHLQFTTLINVTGQPAASVPLFWNADGVPVGTHFVGPYGDEGVLFRLAAQLEAARPWAGRVPPAAAR</sequence>
<dbReference type="GO" id="GO:0003824">
    <property type="term" value="F:catalytic activity"/>
    <property type="evidence" value="ECO:0007669"/>
    <property type="project" value="InterPro"/>
</dbReference>
<feature type="domain" description="Amidase" evidence="3">
    <location>
        <begin position="55"/>
        <end position="486"/>
    </location>
</feature>
<organism evidence="4 5">
    <name type="scientific">Actinomadura chibensis</name>
    <dbReference type="NCBI Taxonomy" id="392828"/>
    <lineage>
        <taxon>Bacteria</taxon>
        <taxon>Bacillati</taxon>
        <taxon>Actinomycetota</taxon>
        <taxon>Actinomycetes</taxon>
        <taxon>Streptosporangiales</taxon>
        <taxon>Thermomonosporaceae</taxon>
        <taxon>Actinomadura</taxon>
    </lineage>
</organism>
<dbReference type="InterPro" id="IPR000120">
    <property type="entry name" value="Amidase"/>
</dbReference>
<dbReference type="Pfam" id="PF01425">
    <property type="entry name" value="Amidase"/>
    <property type="match status" value="1"/>
</dbReference>
<feature type="region of interest" description="Disordered" evidence="2">
    <location>
        <begin position="1"/>
        <end position="36"/>
    </location>
</feature>
<dbReference type="RefSeq" id="WP_083980766.1">
    <property type="nucleotide sequence ID" value="NZ_VSFG01000002.1"/>
</dbReference>
<dbReference type="InterPro" id="IPR020556">
    <property type="entry name" value="Amidase_CS"/>
</dbReference>
<evidence type="ECO:0000259" key="3">
    <source>
        <dbReference type="Pfam" id="PF01425"/>
    </source>
</evidence>
<proteinExistence type="inferred from homology"/>
<evidence type="ECO:0000256" key="1">
    <source>
        <dbReference type="ARBA" id="ARBA00009199"/>
    </source>
</evidence>
<accession>A0A5D0NQH4</accession>
<evidence type="ECO:0000256" key="2">
    <source>
        <dbReference type="SAM" id="MobiDB-lite"/>
    </source>
</evidence>
<evidence type="ECO:0000313" key="5">
    <source>
        <dbReference type="Proteomes" id="UP000323380"/>
    </source>
</evidence>
<feature type="compositionally biased region" description="Basic and acidic residues" evidence="2">
    <location>
        <begin position="23"/>
        <end position="32"/>
    </location>
</feature>
<dbReference type="STRING" id="1220554.GCA_001552135_03361"/>
<gene>
    <name evidence="4" type="ORF">FXF69_13700</name>
</gene>
<dbReference type="AlphaFoldDB" id="A0A5D0NQH4"/>
<dbReference type="PANTHER" id="PTHR11895:SF7">
    <property type="entry name" value="GLUTAMYL-TRNA(GLN) AMIDOTRANSFERASE SUBUNIT A, MITOCHONDRIAL"/>
    <property type="match status" value="1"/>
</dbReference>
<comment type="caution">
    <text evidence="4">The sequence shown here is derived from an EMBL/GenBank/DDBJ whole genome shotgun (WGS) entry which is preliminary data.</text>
</comment>
<name>A0A5D0NQH4_9ACTN</name>
<comment type="similarity">
    <text evidence="1">Belongs to the amidase family.</text>
</comment>
<dbReference type="EMBL" id="VSFG01000002">
    <property type="protein sequence ID" value="TYB46321.1"/>
    <property type="molecule type" value="Genomic_DNA"/>
</dbReference>